<dbReference type="Pfam" id="PF01490">
    <property type="entry name" value="Aa_trans"/>
    <property type="match status" value="1"/>
</dbReference>
<feature type="region of interest" description="Disordered" evidence="6">
    <location>
        <begin position="374"/>
        <end position="432"/>
    </location>
</feature>
<feature type="transmembrane region" description="Helical" evidence="7">
    <location>
        <begin position="648"/>
        <end position="671"/>
    </location>
</feature>
<proteinExistence type="inferred from homology"/>
<feature type="transmembrane region" description="Helical" evidence="7">
    <location>
        <begin position="795"/>
        <end position="812"/>
    </location>
</feature>
<evidence type="ECO:0000256" key="4">
    <source>
        <dbReference type="ARBA" id="ARBA00022989"/>
    </source>
</evidence>
<comment type="subcellular location">
    <subcellularLocation>
        <location evidence="1">Membrane</location>
        <topology evidence="1">Multi-pass membrane protein</topology>
    </subcellularLocation>
</comment>
<dbReference type="Proteomes" id="UP000245942">
    <property type="component" value="Unassembled WGS sequence"/>
</dbReference>
<name>A0A316TZS5_9BASI</name>
<keyword evidence="4 7" id="KW-1133">Transmembrane helix</keyword>
<protein>
    <recommendedName>
        <fullName evidence="8">Amino acid transporter transmembrane domain-containing protein</fullName>
    </recommendedName>
</protein>
<dbReference type="PANTHER" id="PTHR22950">
    <property type="entry name" value="AMINO ACID TRANSPORTER"/>
    <property type="match status" value="1"/>
</dbReference>
<dbReference type="GO" id="GO:0015179">
    <property type="term" value="F:L-amino acid transmembrane transporter activity"/>
    <property type="evidence" value="ECO:0007669"/>
    <property type="project" value="TreeGrafter"/>
</dbReference>
<dbReference type="Gene3D" id="1.20.1740.10">
    <property type="entry name" value="Amino acid/polyamine transporter I"/>
    <property type="match status" value="1"/>
</dbReference>
<keyword evidence="10" id="KW-1185">Reference proteome</keyword>
<feature type="transmembrane region" description="Helical" evidence="7">
    <location>
        <begin position="614"/>
        <end position="636"/>
    </location>
</feature>
<evidence type="ECO:0000256" key="3">
    <source>
        <dbReference type="ARBA" id="ARBA00022692"/>
    </source>
</evidence>
<feature type="domain" description="Amino acid transporter transmembrane" evidence="8">
    <location>
        <begin position="432"/>
        <end position="814"/>
    </location>
</feature>
<feature type="compositionally biased region" description="Low complexity" evidence="6">
    <location>
        <begin position="144"/>
        <end position="159"/>
    </location>
</feature>
<evidence type="ECO:0000256" key="1">
    <source>
        <dbReference type="ARBA" id="ARBA00004141"/>
    </source>
</evidence>
<evidence type="ECO:0000256" key="7">
    <source>
        <dbReference type="SAM" id="Phobius"/>
    </source>
</evidence>
<keyword evidence="5 7" id="KW-0472">Membrane</keyword>
<feature type="transmembrane region" description="Helical" evidence="7">
    <location>
        <begin position="573"/>
        <end position="594"/>
    </location>
</feature>
<evidence type="ECO:0000256" key="6">
    <source>
        <dbReference type="SAM" id="MobiDB-lite"/>
    </source>
</evidence>
<dbReference type="RefSeq" id="XP_025345846.1">
    <property type="nucleotide sequence ID" value="XM_025493236.1"/>
</dbReference>
<dbReference type="EMBL" id="KZ819335">
    <property type="protein sequence ID" value="PWN18686.1"/>
    <property type="molecule type" value="Genomic_DNA"/>
</dbReference>
<feature type="transmembrane region" description="Helical" evidence="7">
    <location>
        <begin position="549"/>
        <end position="566"/>
    </location>
</feature>
<evidence type="ECO:0000256" key="2">
    <source>
        <dbReference type="ARBA" id="ARBA00008066"/>
    </source>
</evidence>
<comment type="similarity">
    <text evidence="2">Belongs to the amino acid/polyamine transporter 2 family.</text>
</comment>
<feature type="transmembrane region" description="Helical" evidence="7">
    <location>
        <begin position="737"/>
        <end position="754"/>
    </location>
</feature>
<organism evidence="9 10">
    <name type="scientific">Pseudomicrostroma glucosiphilum</name>
    <dbReference type="NCBI Taxonomy" id="1684307"/>
    <lineage>
        <taxon>Eukaryota</taxon>
        <taxon>Fungi</taxon>
        <taxon>Dikarya</taxon>
        <taxon>Basidiomycota</taxon>
        <taxon>Ustilaginomycotina</taxon>
        <taxon>Exobasidiomycetes</taxon>
        <taxon>Microstromatales</taxon>
        <taxon>Microstromatales incertae sedis</taxon>
        <taxon>Pseudomicrostroma</taxon>
    </lineage>
</organism>
<dbReference type="OrthoDB" id="1684102at2759"/>
<feature type="transmembrane region" description="Helical" evidence="7">
    <location>
        <begin position="691"/>
        <end position="716"/>
    </location>
</feature>
<dbReference type="GO" id="GO:0005774">
    <property type="term" value="C:vacuolar membrane"/>
    <property type="evidence" value="ECO:0007669"/>
    <property type="project" value="TreeGrafter"/>
</dbReference>
<evidence type="ECO:0000256" key="5">
    <source>
        <dbReference type="ARBA" id="ARBA00023136"/>
    </source>
</evidence>
<sequence>MVMVRYQVYQRRDHHHLPSATPLCAPLPWIAPPPATRATPVAVPRFDSRLLLASCPPLNLPCSFLARFPSVPPLTGPPRIPFHYSSLASPGPLHSMVGTPSKSQSSSRSVSGQSGAPSDDGGYFASAPQAPSVPNIPPRVGSPSNASDSHVHSRSSFSNARDDDDDDAGAAAQRRAWRRQREELGLARHHSDSRPSSTAPIADSEVGTPANPGDLDGIPISDEQKARIIDRHLALPDASGISLPGVNDGQRRGVTFMHSPGGGSNVETPDTHGEAEEYFAPHRMQGGAVTEDIYRWAHQNRRKTARRTRSESVNLPRASVIDPDLDVEGIKQPGGFRRYFMLNRAEQNGQPPPRAVRSFVDFLSLYGHFAGEDLDDLERDDDDETEDEEDVEEQSPEATTSRGATERSALLRRPSARRRGTSTRGGDKPRGEASVTEAVMMLLKSFVGTGILFLGKAFLNGGLLFSSVVLCAVAMISLFSFLLLVKANLKVPASFGDMGGILYGPKMRIAILTSIVFSQLGFVAAYTVFVAQNLQAFVLGVTHCKTEIPTVWFILAQCAIFVPLSLVRRIAKLSSTALIADAFILFGIVYLFQYEIKELAEHGIADVVQFNSHSFPLFIGTAVFTFEGVGLVIPITESMKQPERFPKALSGVMVIVMILFTVSGALSYGAFGSKTQTVVITNLPQDSKFVQAMLFLYSIAILLSTPLQLFPAVSVLERGLFGSKKGKYNWKIKLEKNLFRSSMVLISCLAAWAGSSSLDVFVSFIGAVFCVPLCFIFPPLLSLKAMPDRPWTSKLLDYGIFIFGLGAMGFAGSQSVRTLFFGAGGEGGGDMPICSPPAR</sequence>
<feature type="compositionally biased region" description="Basic and acidic residues" evidence="6">
    <location>
        <begin position="179"/>
        <end position="193"/>
    </location>
</feature>
<feature type="transmembrane region" description="Helical" evidence="7">
    <location>
        <begin position="465"/>
        <end position="489"/>
    </location>
</feature>
<evidence type="ECO:0000259" key="8">
    <source>
        <dbReference type="Pfam" id="PF01490"/>
    </source>
</evidence>
<dbReference type="PANTHER" id="PTHR22950:SF666">
    <property type="entry name" value="VACUOLAR AMINO ACID TRANSPORTER 4"/>
    <property type="match status" value="1"/>
</dbReference>
<dbReference type="AlphaFoldDB" id="A0A316TZS5"/>
<dbReference type="InterPro" id="IPR013057">
    <property type="entry name" value="AA_transpt_TM"/>
</dbReference>
<feature type="compositionally biased region" description="Acidic residues" evidence="6">
    <location>
        <begin position="374"/>
        <end position="395"/>
    </location>
</feature>
<feature type="transmembrane region" description="Helical" evidence="7">
    <location>
        <begin position="509"/>
        <end position="529"/>
    </location>
</feature>
<keyword evidence="3 7" id="KW-0812">Transmembrane</keyword>
<feature type="transmembrane region" description="Helical" evidence="7">
    <location>
        <begin position="760"/>
        <end position="783"/>
    </location>
</feature>
<evidence type="ECO:0000313" key="10">
    <source>
        <dbReference type="Proteomes" id="UP000245942"/>
    </source>
</evidence>
<feature type="compositionally biased region" description="Low complexity" evidence="6">
    <location>
        <begin position="100"/>
        <end position="118"/>
    </location>
</feature>
<accession>A0A316TZS5</accession>
<gene>
    <name evidence="9" type="ORF">BCV69DRAFT_284982</name>
</gene>
<evidence type="ECO:0000313" key="9">
    <source>
        <dbReference type="EMBL" id="PWN18686.1"/>
    </source>
</evidence>
<dbReference type="GeneID" id="37014970"/>
<reference evidence="9 10" key="1">
    <citation type="journal article" date="2018" name="Mol. Biol. Evol.">
        <title>Broad Genomic Sampling Reveals a Smut Pathogenic Ancestry of the Fungal Clade Ustilaginomycotina.</title>
        <authorList>
            <person name="Kijpornyongpan T."/>
            <person name="Mondo S.J."/>
            <person name="Barry K."/>
            <person name="Sandor L."/>
            <person name="Lee J."/>
            <person name="Lipzen A."/>
            <person name="Pangilinan J."/>
            <person name="LaButti K."/>
            <person name="Hainaut M."/>
            <person name="Henrissat B."/>
            <person name="Grigoriev I.V."/>
            <person name="Spatafora J.W."/>
            <person name="Aime M.C."/>
        </authorList>
    </citation>
    <scope>NUCLEOTIDE SEQUENCE [LARGE SCALE GENOMIC DNA]</scope>
    <source>
        <strain evidence="9 10">MCA 4718</strain>
    </source>
</reference>
<feature type="region of interest" description="Disordered" evidence="6">
    <location>
        <begin position="93"/>
        <end position="219"/>
    </location>
</feature>
<dbReference type="STRING" id="1684307.A0A316TZS5"/>